<proteinExistence type="predicted"/>
<keyword evidence="2" id="KW-1185">Reference proteome</keyword>
<comment type="caution">
    <text evidence="1">The sequence shown here is derived from an EMBL/GenBank/DDBJ whole genome shotgun (WGS) entry which is preliminary data.</text>
</comment>
<organism evidence="1 2">
    <name type="scientific">Symbiodinium necroappetens</name>
    <dbReference type="NCBI Taxonomy" id="1628268"/>
    <lineage>
        <taxon>Eukaryota</taxon>
        <taxon>Sar</taxon>
        <taxon>Alveolata</taxon>
        <taxon>Dinophyceae</taxon>
        <taxon>Suessiales</taxon>
        <taxon>Symbiodiniaceae</taxon>
        <taxon>Symbiodinium</taxon>
    </lineage>
</organism>
<evidence type="ECO:0000313" key="1">
    <source>
        <dbReference type="EMBL" id="CAE7906556.1"/>
    </source>
</evidence>
<reference evidence="1" key="1">
    <citation type="submission" date="2021-02" db="EMBL/GenBank/DDBJ databases">
        <authorList>
            <person name="Dougan E. K."/>
            <person name="Rhodes N."/>
            <person name="Thang M."/>
            <person name="Chan C."/>
        </authorList>
    </citation>
    <scope>NUCLEOTIDE SEQUENCE</scope>
</reference>
<dbReference type="Proteomes" id="UP000601435">
    <property type="component" value="Unassembled WGS sequence"/>
</dbReference>
<sequence>MSASCPTSARVTVKVEVTVPLPATSASVTVSEGATEWVVVERSPRKLLPAVCSRLATRLSSKAKSTPKDRVEAAFAAGLRSESLLEAGSEPETPPSVGLQNTCWVGVQSAKHTWWTSRRPTADKILKGEPESWLIPFASQAEAEVPRKLPAYPWQTRWGLLLAVAASALTTEELDSRKIVGVTDDLGLVGQVDVRATLTDAQPVEVSLLLFDWPSTLNKYLRWGVPETWPPHTVLPTHGTSTELTLDRAHLCDVARAWVEEGQMAFSEAYLTGVDGEPLEPP</sequence>
<dbReference type="EMBL" id="CAJNJA010072359">
    <property type="protein sequence ID" value="CAE7906556.1"/>
    <property type="molecule type" value="Genomic_DNA"/>
</dbReference>
<protein>
    <submittedName>
        <fullName evidence="1">Uncharacterized protein</fullName>
    </submittedName>
</protein>
<gene>
    <name evidence="1" type="ORF">SNEC2469_LOCUS30705</name>
</gene>
<accession>A0A813BKZ9</accession>
<feature type="non-terminal residue" evidence="1">
    <location>
        <position position="1"/>
    </location>
</feature>
<evidence type="ECO:0000313" key="2">
    <source>
        <dbReference type="Proteomes" id="UP000601435"/>
    </source>
</evidence>
<dbReference type="AlphaFoldDB" id="A0A813BKZ9"/>
<name>A0A813BKZ9_9DINO</name>